<dbReference type="Proteomes" id="UP000769157">
    <property type="component" value="Unassembled WGS sequence"/>
</dbReference>
<keyword evidence="3" id="KW-1185">Reference proteome</keyword>
<gene>
    <name evidence="2" type="ORF">OGAPHI_003682</name>
</gene>
<organism evidence="2 3">
    <name type="scientific">Ogataea philodendri</name>
    <dbReference type="NCBI Taxonomy" id="1378263"/>
    <lineage>
        <taxon>Eukaryota</taxon>
        <taxon>Fungi</taxon>
        <taxon>Dikarya</taxon>
        <taxon>Ascomycota</taxon>
        <taxon>Saccharomycotina</taxon>
        <taxon>Pichiomycetes</taxon>
        <taxon>Pichiales</taxon>
        <taxon>Pichiaceae</taxon>
        <taxon>Ogataea</taxon>
    </lineage>
</organism>
<evidence type="ECO:0000313" key="2">
    <source>
        <dbReference type="EMBL" id="KAH3665496.1"/>
    </source>
</evidence>
<name>A0A9P8T531_9ASCO</name>
<dbReference type="EMBL" id="JAEUBE010000295">
    <property type="protein sequence ID" value="KAH3665496.1"/>
    <property type="molecule type" value="Genomic_DNA"/>
</dbReference>
<protein>
    <submittedName>
        <fullName evidence="2">Uncharacterized protein</fullName>
    </submittedName>
</protein>
<feature type="compositionally biased region" description="Low complexity" evidence="1">
    <location>
        <begin position="101"/>
        <end position="111"/>
    </location>
</feature>
<dbReference type="RefSeq" id="XP_046060700.1">
    <property type="nucleotide sequence ID" value="XM_046204680.1"/>
</dbReference>
<evidence type="ECO:0000256" key="1">
    <source>
        <dbReference type="SAM" id="MobiDB-lite"/>
    </source>
</evidence>
<proteinExistence type="predicted"/>
<feature type="compositionally biased region" description="Low complexity" evidence="1">
    <location>
        <begin position="37"/>
        <end position="48"/>
    </location>
</feature>
<accession>A0A9P8T531</accession>
<dbReference type="GeneID" id="70235647"/>
<evidence type="ECO:0000313" key="3">
    <source>
        <dbReference type="Proteomes" id="UP000769157"/>
    </source>
</evidence>
<feature type="region of interest" description="Disordered" evidence="1">
    <location>
        <begin position="83"/>
        <end position="114"/>
    </location>
</feature>
<feature type="region of interest" description="Disordered" evidence="1">
    <location>
        <begin position="26"/>
        <end position="59"/>
    </location>
</feature>
<reference evidence="2" key="2">
    <citation type="submission" date="2021-01" db="EMBL/GenBank/DDBJ databases">
        <authorList>
            <person name="Schikora-Tamarit M.A."/>
        </authorList>
    </citation>
    <scope>NUCLEOTIDE SEQUENCE</scope>
    <source>
        <strain evidence="2">CBS6075</strain>
    </source>
</reference>
<sequence length="161" mass="16996">MLAPDSDVDGVACCCRVGELLNPFEPLEPFDSDDGVDTTGAGSGSSATESDEFDTKVVADPLRRRVGNSYSLEMASASSWRLLSSSSGSSSGLSTVDEPRSSGSSESSSGSVDEGVARLESVCGSCFLLEPENLRFHLETSDVKSMELVRLRNRSMVGLDL</sequence>
<reference evidence="2" key="1">
    <citation type="journal article" date="2021" name="Open Biol.">
        <title>Shared evolutionary footprints suggest mitochondrial oxidative damage underlies multiple complex I losses in fungi.</title>
        <authorList>
            <person name="Schikora-Tamarit M.A."/>
            <person name="Marcet-Houben M."/>
            <person name="Nosek J."/>
            <person name="Gabaldon T."/>
        </authorList>
    </citation>
    <scope>NUCLEOTIDE SEQUENCE</scope>
    <source>
        <strain evidence="2">CBS6075</strain>
    </source>
</reference>
<comment type="caution">
    <text evidence="2">The sequence shown here is derived from an EMBL/GenBank/DDBJ whole genome shotgun (WGS) entry which is preliminary data.</text>
</comment>
<dbReference type="AlphaFoldDB" id="A0A9P8T531"/>
<feature type="compositionally biased region" description="Low complexity" evidence="1">
    <location>
        <begin position="83"/>
        <end position="94"/>
    </location>
</feature>